<evidence type="ECO:0000313" key="5">
    <source>
        <dbReference type="Proteomes" id="UP000494256"/>
    </source>
</evidence>
<keyword evidence="4" id="KW-1185">Reference proteome</keyword>
<accession>A0A8S1AUS8</accession>
<dbReference type="Proteomes" id="UP000494106">
    <property type="component" value="Unassembled WGS sequence"/>
</dbReference>
<dbReference type="EMBL" id="CADEBD010000353">
    <property type="protein sequence ID" value="CAB3251066.1"/>
    <property type="molecule type" value="Genomic_DNA"/>
</dbReference>
<protein>
    <recommendedName>
        <fullName evidence="6">NADH dehydrogenase [ubiquinone] 1 alpha subcomplex subunit 7</fullName>
    </recommendedName>
</protein>
<evidence type="ECO:0000313" key="2">
    <source>
        <dbReference type="EMBL" id="CAB3251066.1"/>
    </source>
</evidence>
<dbReference type="GO" id="GO:0005743">
    <property type="term" value="C:mitochondrial inner membrane"/>
    <property type="evidence" value="ECO:0007669"/>
    <property type="project" value="InterPro"/>
</dbReference>
<comment type="caution">
    <text evidence="2">The sequence shown here is derived from an EMBL/GenBank/DDBJ whole genome shotgun (WGS) entry which is preliminary data.</text>
</comment>
<dbReference type="Pfam" id="PF07347">
    <property type="entry name" value="CI-B14_5a"/>
    <property type="match status" value="1"/>
</dbReference>
<gene>
    <name evidence="2" type="ORF">APLA_LOCUS13481</name>
    <name evidence="3" type="ORF">APLA_LOCUS16245</name>
</gene>
<dbReference type="InterPro" id="IPR009947">
    <property type="entry name" value="NDUA7"/>
</dbReference>
<reference evidence="4 5" key="1">
    <citation type="submission" date="2020-04" db="EMBL/GenBank/DDBJ databases">
        <authorList>
            <person name="Wallbank WR R."/>
            <person name="Pardo Diaz C."/>
            <person name="Kozak K."/>
            <person name="Martin S."/>
            <person name="Jiggins C."/>
            <person name="Moest M."/>
            <person name="Warren A I."/>
            <person name="Byers J.R.P. K."/>
            <person name="Montejo-Kovacevich G."/>
            <person name="Yen C E."/>
        </authorList>
    </citation>
    <scope>NUCLEOTIDE SEQUENCE [LARGE SCALE GENOMIC DNA]</scope>
</reference>
<feature type="region of interest" description="Disordered" evidence="1">
    <location>
        <begin position="81"/>
        <end position="100"/>
    </location>
</feature>
<sequence>MKFRDVCGVLRTLRDFLLGIKVPHQLHNRFNPLLAPRTLPPPDIPRTSVDRYSGIYYYTRHALDSVKPPVVGPIALGLEDSRKLSGTQQPAKPRTDSELVFPTIPTPGPPYWFDAHCYYECVPDVVRPPKPCPPKEPPIPPPCPPPPPPPCAPNPCESIKRVH</sequence>
<evidence type="ECO:0000313" key="4">
    <source>
        <dbReference type="Proteomes" id="UP000494106"/>
    </source>
</evidence>
<dbReference type="EMBL" id="CADEBC010000594">
    <property type="protein sequence ID" value="CAB3257895.1"/>
    <property type="molecule type" value="Genomic_DNA"/>
</dbReference>
<dbReference type="AlphaFoldDB" id="A0A8S1AUS8"/>
<name>A0A8S1AUS8_ARCPL</name>
<organism evidence="2 5">
    <name type="scientific">Arctia plantaginis</name>
    <name type="common">Wood tiger moth</name>
    <name type="synonym">Phalaena plantaginis</name>
    <dbReference type="NCBI Taxonomy" id="874455"/>
    <lineage>
        <taxon>Eukaryota</taxon>
        <taxon>Metazoa</taxon>
        <taxon>Ecdysozoa</taxon>
        <taxon>Arthropoda</taxon>
        <taxon>Hexapoda</taxon>
        <taxon>Insecta</taxon>
        <taxon>Pterygota</taxon>
        <taxon>Neoptera</taxon>
        <taxon>Endopterygota</taxon>
        <taxon>Lepidoptera</taxon>
        <taxon>Glossata</taxon>
        <taxon>Ditrysia</taxon>
        <taxon>Noctuoidea</taxon>
        <taxon>Erebidae</taxon>
        <taxon>Arctiinae</taxon>
        <taxon>Arctia</taxon>
    </lineage>
</organism>
<dbReference type="OrthoDB" id="7449810at2759"/>
<proteinExistence type="predicted"/>
<evidence type="ECO:0000313" key="3">
    <source>
        <dbReference type="EMBL" id="CAB3257895.1"/>
    </source>
</evidence>
<evidence type="ECO:0000256" key="1">
    <source>
        <dbReference type="SAM" id="MobiDB-lite"/>
    </source>
</evidence>
<dbReference type="Proteomes" id="UP000494256">
    <property type="component" value="Unassembled WGS sequence"/>
</dbReference>
<dbReference type="GO" id="GO:0042773">
    <property type="term" value="P:ATP synthesis coupled electron transport"/>
    <property type="evidence" value="ECO:0007669"/>
    <property type="project" value="InterPro"/>
</dbReference>
<evidence type="ECO:0008006" key="6">
    <source>
        <dbReference type="Google" id="ProtNLM"/>
    </source>
</evidence>